<dbReference type="Gene3D" id="1.10.10.60">
    <property type="entry name" value="Homeodomain-like"/>
    <property type="match status" value="1"/>
</dbReference>
<feature type="compositionally biased region" description="Polar residues" evidence="2">
    <location>
        <begin position="1"/>
        <end position="28"/>
    </location>
</feature>
<dbReference type="OrthoDB" id="608866at2759"/>
<feature type="compositionally biased region" description="Basic and acidic residues" evidence="2">
    <location>
        <begin position="29"/>
        <end position="38"/>
    </location>
</feature>
<dbReference type="InterPro" id="IPR009057">
    <property type="entry name" value="Homeodomain-like_sf"/>
</dbReference>
<feature type="compositionally biased region" description="Basic residues" evidence="2">
    <location>
        <begin position="134"/>
        <end position="146"/>
    </location>
</feature>
<organism evidence="4 5">
    <name type="scientific">Austropuccinia psidii MF-1</name>
    <dbReference type="NCBI Taxonomy" id="1389203"/>
    <lineage>
        <taxon>Eukaryota</taxon>
        <taxon>Fungi</taxon>
        <taxon>Dikarya</taxon>
        <taxon>Basidiomycota</taxon>
        <taxon>Pucciniomycotina</taxon>
        <taxon>Pucciniomycetes</taxon>
        <taxon>Pucciniales</taxon>
        <taxon>Sphaerophragmiaceae</taxon>
        <taxon>Austropuccinia</taxon>
    </lineage>
</organism>
<comment type="caution">
    <text evidence="4">The sequence shown here is derived from an EMBL/GenBank/DDBJ whole genome shotgun (WGS) entry which is preliminary data.</text>
</comment>
<feature type="domain" description="Myb-like" evidence="3">
    <location>
        <begin position="319"/>
        <end position="371"/>
    </location>
</feature>
<evidence type="ECO:0000256" key="2">
    <source>
        <dbReference type="SAM" id="MobiDB-lite"/>
    </source>
</evidence>
<dbReference type="PANTHER" id="PTHR46734:SF1">
    <property type="entry name" value="TELOMERIC REPEAT-BINDING FACTOR 1"/>
    <property type="match status" value="1"/>
</dbReference>
<feature type="domain" description="Myb-like" evidence="3">
    <location>
        <begin position="231"/>
        <end position="285"/>
    </location>
</feature>
<keyword evidence="5" id="KW-1185">Reference proteome</keyword>
<evidence type="ECO:0000256" key="1">
    <source>
        <dbReference type="ARBA" id="ARBA00023242"/>
    </source>
</evidence>
<keyword evidence="1" id="KW-0539">Nucleus</keyword>
<dbReference type="PROSITE" id="PS50090">
    <property type="entry name" value="MYB_LIKE"/>
    <property type="match status" value="2"/>
</dbReference>
<reference evidence="4" key="1">
    <citation type="submission" date="2021-03" db="EMBL/GenBank/DDBJ databases">
        <title>Draft genome sequence of rust myrtle Austropuccinia psidii MF-1, a brazilian biotype.</title>
        <authorList>
            <person name="Quecine M.C."/>
            <person name="Pachon D.M.R."/>
            <person name="Bonatelli M.L."/>
            <person name="Correr F.H."/>
            <person name="Franceschini L.M."/>
            <person name="Leite T.F."/>
            <person name="Margarido G.R.A."/>
            <person name="Almeida C.A."/>
            <person name="Ferrarezi J.A."/>
            <person name="Labate C.A."/>
        </authorList>
    </citation>
    <scope>NUCLEOTIDE SEQUENCE</scope>
    <source>
        <strain evidence="4">MF-1</strain>
    </source>
</reference>
<dbReference type="SMART" id="SM00717">
    <property type="entry name" value="SANT"/>
    <property type="match status" value="2"/>
</dbReference>
<name>A0A9Q3EH84_9BASI</name>
<dbReference type="AlphaFoldDB" id="A0A9Q3EH84"/>
<dbReference type="SUPFAM" id="SSF46689">
    <property type="entry name" value="Homeodomain-like"/>
    <property type="match status" value="2"/>
</dbReference>
<feature type="compositionally biased region" description="Low complexity" evidence="2">
    <location>
        <begin position="199"/>
        <end position="224"/>
    </location>
</feature>
<feature type="compositionally biased region" description="Low complexity" evidence="2">
    <location>
        <begin position="491"/>
        <end position="512"/>
    </location>
</feature>
<dbReference type="EMBL" id="AVOT02028682">
    <property type="protein sequence ID" value="MBW0521249.1"/>
    <property type="molecule type" value="Genomic_DNA"/>
</dbReference>
<feature type="region of interest" description="Disordered" evidence="2">
    <location>
        <begin position="765"/>
        <end position="785"/>
    </location>
</feature>
<feature type="region of interest" description="Disordered" evidence="2">
    <location>
        <begin position="199"/>
        <end position="236"/>
    </location>
</feature>
<feature type="compositionally biased region" description="Polar residues" evidence="2">
    <location>
        <begin position="519"/>
        <end position="530"/>
    </location>
</feature>
<dbReference type="PANTHER" id="PTHR46734">
    <property type="entry name" value="TELOMERIC REPEAT-BINDING FACTOR 1 TERF1"/>
    <property type="match status" value="1"/>
</dbReference>
<dbReference type="InterPro" id="IPR052450">
    <property type="entry name" value="TRBD-Containing_Protein"/>
</dbReference>
<dbReference type="Gene3D" id="1.10.246.220">
    <property type="match status" value="1"/>
</dbReference>
<feature type="region of interest" description="Disordered" evidence="2">
    <location>
        <begin position="484"/>
        <end position="545"/>
    </location>
</feature>
<gene>
    <name evidence="4" type="ORF">O181_060964</name>
</gene>
<feature type="region of interest" description="Disordered" evidence="2">
    <location>
        <begin position="134"/>
        <end position="162"/>
    </location>
</feature>
<proteinExistence type="predicted"/>
<feature type="region of interest" description="Disordered" evidence="2">
    <location>
        <begin position="1"/>
        <end position="83"/>
    </location>
</feature>
<dbReference type="CDD" id="cd11660">
    <property type="entry name" value="SANT_TRF"/>
    <property type="match status" value="2"/>
</dbReference>
<protein>
    <recommendedName>
        <fullName evidence="3">Myb-like domain-containing protein</fullName>
    </recommendedName>
</protein>
<sequence>MSSSNSKLSTFSIRRQRSNTTPNQSLNHSNHDNNHYEKQLVNSTTNNSTNLSTSSSSTPSKSPISQLRKKFSKPNLKRQANSPVYHDDQTIILPSLTSGSNRRVAQCVPNRIRNLKSDLTSISNNHFNLSIKSNHHHHHHHHHHHPQQQPSSQQQQQQQVNQLSNLNQSNHHNDIINSKIENDSDQSIKNFNDLQQINPIINNNNNNQIEPQSPNINTTNNINNSKDRKRKNNGIRNKWTKEETAALVRGCNKFAIGQWKAIRDSEPLLAKRSPGDLKDRFRTYFPDAYRQHYPNAKTHISSRVRSVDSEGNPIFGENAVRKERKQFSQEEDEALKRGYIKFGTAWTSIQRDPILASRKATDLRDRFRNAFPDLYAAAGYKPRPRKSSSPNLYGFLLDPPQHRETFEAIDLSLYPNYPSRGLTHIRPDQYQLPSLDFLKAHGAEAFSDFRMILSNDPQTKSVIEGPNLWNTEDHELTRDELWISPSIPSHNLPTSTTSNLTPSLTPRPNDTTPRPPKPSTTLGSQFQSIEPNRENLRSSRPLHKAQSSMDLTQFSNLHLVDNNHYLNSITFNHPLGLDLYSHPDFLHTIDYPYPSTSIPFVPHPNHDHSSSSLFNSSNSTLSLNSNIHQSIEQTDLSGIESSPLNSTSTDWLNDLSIASQTFPNAFDLNEFTHCLMSNQDAASSVSSLISSDHSVEIADDKVIYTGNRLNQSGSSQNLIPPSGLSPKLLDLSNNSNDFNHDLKANDHSDSAMKMMMMMMSNSSTSQLIANLSPSPSPSSSSLSLSSSLSSCSSNIPNHHTRSLEATLCPAALSDQLLVAQNSNDDFILDEEPIRPF</sequence>
<evidence type="ECO:0000313" key="5">
    <source>
        <dbReference type="Proteomes" id="UP000765509"/>
    </source>
</evidence>
<accession>A0A9Q3EH84</accession>
<dbReference type="InterPro" id="IPR001005">
    <property type="entry name" value="SANT/Myb"/>
</dbReference>
<feature type="compositionally biased region" description="Low complexity" evidence="2">
    <location>
        <begin position="42"/>
        <end position="62"/>
    </location>
</feature>
<feature type="compositionally biased region" description="Basic residues" evidence="2">
    <location>
        <begin position="67"/>
        <end position="76"/>
    </location>
</feature>
<evidence type="ECO:0000313" key="4">
    <source>
        <dbReference type="EMBL" id="MBW0521249.1"/>
    </source>
</evidence>
<dbReference type="Pfam" id="PF00249">
    <property type="entry name" value="Myb_DNA-binding"/>
    <property type="match status" value="1"/>
</dbReference>
<evidence type="ECO:0000259" key="3">
    <source>
        <dbReference type="PROSITE" id="PS50090"/>
    </source>
</evidence>
<feature type="compositionally biased region" description="Low complexity" evidence="2">
    <location>
        <begin position="147"/>
        <end position="162"/>
    </location>
</feature>
<dbReference type="Proteomes" id="UP000765509">
    <property type="component" value="Unassembled WGS sequence"/>
</dbReference>